<dbReference type="InterPro" id="IPR016032">
    <property type="entry name" value="Sig_transdc_resp-reg_C-effctor"/>
</dbReference>
<feature type="domain" description="OmpR/PhoB-type" evidence="3">
    <location>
        <begin position="14"/>
        <end position="109"/>
    </location>
</feature>
<comment type="caution">
    <text evidence="4">The sequence shown here is derived from an EMBL/GenBank/DDBJ whole genome shotgun (WGS) entry which is preliminary data.</text>
</comment>
<dbReference type="SUPFAM" id="SSF46894">
    <property type="entry name" value="C-terminal effector domain of the bipartite response regulators"/>
    <property type="match status" value="1"/>
</dbReference>
<evidence type="ECO:0000313" key="5">
    <source>
        <dbReference type="Proteomes" id="UP000321039"/>
    </source>
</evidence>
<protein>
    <recommendedName>
        <fullName evidence="3">OmpR/PhoB-type domain-containing protein</fullName>
    </recommendedName>
</protein>
<dbReference type="Gene3D" id="1.25.40.10">
    <property type="entry name" value="Tetratricopeptide repeat domain"/>
    <property type="match status" value="1"/>
</dbReference>
<gene>
    <name evidence="4" type="ORF">FV139_12980</name>
</gene>
<dbReference type="InterPro" id="IPR011990">
    <property type="entry name" value="TPR-like_helical_dom_sf"/>
</dbReference>
<keyword evidence="5" id="KW-1185">Reference proteome</keyword>
<dbReference type="InterPro" id="IPR001867">
    <property type="entry name" value="OmpR/PhoB-type_DNA-bd"/>
</dbReference>
<feature type="DNA-binding region" description="OmpR/PhoB-type" evidence="2">
    <location>
        <begin position="14"/>
        <end position="109"/>
    </location>
</feature>
<accession>A0A5C8ZWE6</accession>
<organism evidence="4 5">
    <name type="scientific">Parahaliea maris</name>
    <dbReference type="NCBI Taxonomy" id="2716870"/>
    <lineage>
        <taxon>Bacteria</taxon>
        <taxon>Pseudomonadati</taxon>
        <taxon>Pseudomonadota</taxon>
        <taxon>Gammaproteobacteria</taxon>
        <taxon>Cellvibrionales</taxon>
        <taxon>Halieaceae</taxon>
        <taxon>Parahaliea</taxon>
    </lineage>
</organism>
<evidence type="ECO:0000259" key="3">
    <source>
        <dbReference type="PROSITE" id="PS51755"/>
    </source>
</evidence>
<evidence type="ECO:0000313" key="4">
    <source>
        <dbReference type="EMBL" id="TXS92873.1"/>
    </source>
</evidence>
<dbReference type="InterPro" id="IPR036388">
    <property type="entry name" value="WH-like_DNA-bd_sf"/>
</dbReference>
<dbReference type="GO" id="GO:0000160">
    <property type="term" value="P:phosphorelay signal transduction system"/>
    <property type="evidence" value="ECO:0007669"/>
    <property type="project" value="InterPro"/>
</dbReference>
<keyword evidence="1 2" id="KW-0238">DNA-binding</keyword>
<dbReference type="Pfam" id="PF00486">
    <property type="entry name" value="Trans_reg_C"/>
    <property type="match status" value="1"/>
</dbReference>
<dbReference type="Gene3D" id="1.10.10.10">
    <property type="entry name" value="Winged helix-like DNA-binding domain superfamily/Winged helix DNA-binding domain"/>
    <property type="match status" value="1"/>
</dbReference>
<dbReference type="SMART" id="SM00862">
    <property type="entry name" value="Trans_reg_C"/>
    <property type="match status" value="1"/>
</dbReference>
<reference evidence="4 5" key="1">
    <citation type="submission" date="2019-08" db="EMBL/GenBank/DDBJ databases">
        <title>Parahaliea maris sp. nov., isolated from the surface seawater.</title>
        <authorList>
            <person name="Liu Y."/>
        </authorList>
    </citation>
    <scope>NUCLEOTIDE SEQUENCE [LARGE SCALE GENOMIC DNA]</scope>
    <source>
        <strain evidence="4 5">HSLHS9</strain>
    </source>
</reference>
<evidence type="ECO:0000256" key="1">
    <source>
        <dbReference type="ARBA" id="ARBA00023125"/>
    </source>
</evidence>
<dbReference type="Proteomes" id="UP000321039">
    <property type="component" value="Unassembled WGS sequence"/>
</dbReference>
<dbReference type="RefSeq" id="WP_148068876.1">
    <property type="nucleotide sequence ID" value="NZ_VRZA01000004.1"/>
</dbReference>
<dbReference type="SUPFAM" id="SSF48452">
    <property type="entry name" value="TPR-like"/>
    <property type="match status" value="1"/>
</dbReference>
<evidence type="ECO:0000256" key="2">
    <source>
        <dbReference type="PROSITE-ProRule" id="PRU01091"/>
    </source>
</evidence>
<proteinExistence type="predicted"/>
<sequence length="441" mass="49248">MKRRALTPISDEIAPTYRFADLCFRPGQGLFRNNLRLPVPPKETQLLELLLRAEGDVVSQATIEQALWPRQDVHYDSLARCVYSLRKILRQSGVDCVQTVSKHGYRITESIHLQHPGRHQPARLDAVETSSTPAYSYYLSGLREASIPSPEKLSLAIRFLQKSVALDPTYDAALALIADVTMYQCVRGYLPPEKALMQAQHAYLTALAHNPSHVPSRVAKAWFKGMIGQNLDEGLAILDEALEDDPDYAPGYAHRSWFSRARGDAKAAVLDQREGAKLNPEALLNRHGLAFTLFHSLNVQEAIELETELAQNYPDDDTTHTYLAVFEAYMGREKEALEAATRGMALSADIPGIVANIAYVEATVGSRSRAGELVRFALENKENRSPRPHIAPALCALGRESEAISLMMASKQEHCPWFYGMRTDPRIAAIVNEDRLVRLYE</sequence>
<dbReference type="PROSITE" id="PS51755">
    <property type="entry name" value="OMPR_PHOB"/>
    <property type="match status" value="1"/>
</dbReference>
<dbReference type="EMBL" id="VRZA01000004">
    <property type="protein sequence ID" value="TXS92873.1"/>
    <property type="molecule type" value="Genomic_DNA"/>
</dbReference>
<name>A0A5C8ZWE6_9GAMM</name>
<dbReference type="CDD" id="cd00383">
    <property type="entry name" value="trans_reg_C"/>
    <property type="match status" value="1"/>
</dbReference>
<dbReference type="AlphaFoldDB" id="A0A5C8ZWE6"/>
<dbReference type="GO" id="GO:0006355">
    <property type="term" value="P:regulation of DNA-templated transcription"/>
    <property type="evidence" value="ECO:0007669"/>
    <property type="project" value="InterPro"/>
</dbReference>
<dbReference type="GO" id="GO:0003677">
    <property type="term" value="F:DNA binding"/>
    <property type="evidence" value="ECO:0007669"/>
    <property type="project" value="UniProtKB-UniRule"/>
</dbReference>